<dbReference type="InterPro" id="IPR011990">
    <property type="entry name" value="TPR-like_helical_dom_sf"/>
</dbReference>
<dbReference type="Pfam" id="PF13432">
    <property type="entry name" value="TPR_16"/>
    <property type="match status" value="1"/>
</dbReference>
<accession>A0A7Y0EFS2</accession>
<gene>
    <name evidence="4" type="ORF">HBE96_08045</name>
</gene>
<keyword evidence="5" id="KW-1185">Reference proteome</keyword>
<proteinExistence type="predicted"/>
<dbReference type="InterPro" id="IPR050498">
    <property type="entry name" value="Ycf3"/>
</dbReference>
<protein>
    <submittedName>
        <fullName evidence="4">Tetratricopeptide repeat protein</fullName>
    </submittedName>
</protein>
<dbReference type="PANTHER" id="PTHR44858">
    <property type="entry name" value="TETRATRICOPEPTIDE REPEAT PROTEIN 6"/>
    <property type="match status" value="1"/>
</dbReference>
<keyword evidence="2 3" id="KW-0802">TPR repeat</keyword>
<dbReference type="Pfam" id="PF13181">
    <property type="entry name" value="TPR_8"/>
    <property type="match status" value="2"/>
</dbReference>
<keyword evidence="1" id="KW-0677">Repeat</keyword>
<dbReference type="Pfam" id="PF00515">
    <property type="entry name" value="TPR_1"/>
    <property type="match status" value="1"/>
</dbReference>
<feature type="repeat" description="TPR" evidence="3">
    <location>
        <begin position="110"/>
        <end position="143"/>
    </location>
</feature>
<dbReference type="Proteomes" id="UP000537131">
    <property type="component" value="Unassembled WGS sequence"/>
</dbReference>
<feature type="repeat" description="TPR" evidence="3">
    <location>
        <begin position="178"/>
        <end position="211"/>
    </location>
</feature>
<evidence type="ECO:0000313" key="5">
    <source>
        <dbReference type="Proteomes" id="UP000537131"/>
    </source>
</evidence>
<feature type="repeat" description="TPR" evidence="3">
    <location>
        <begin position="76"/>
        <end position="109"/>
    </location>
</feature>
<sequence>MKDSIQINKYLEKAEKAFEENKLIKALDLYNKVYELSSGEDVDAVINLALIYDSLGKSEKAEEYYRKALSIDDYEERAYYGLATIYDEEEKYEEAIKLYNKAIYINPNYHKAYFFLANAYDVSGEKDLAIETYEKLLSLNSLDFWANLNLGCIYEEQNENALAYKKFSKALKINPNNHLALFNMGVICYKFNIIEKAINFYERAIEKDTNYEYSYLNLAIIYKYDDTKKGIEILSKGINNCSEAHFLYYNRSCFYALINEESKACEDIIIALKLYPQFLKYIFEDEELENVRKLNSFKEFVANYSSYNTNIIKTTQNKA</sequence>
<dbReference type="PANTHER" id="PTHR44858:SF1">
    <property type="entry name" value="UDP-N-ACETYLGLUCOSAMINE--PEPTIDE N-ACETYLGLUCOSAMINYLTRANSFERASE SPINDLY-RELATED"/>
    <property type="match status" value="1"/>
</dbReference>
<evidence type="ECO:0000256" key="2">
    <source>
        <dbReference type="ARBA" id="ARBA00022803"/>
    </source>
</evidence>
<dbReference type="PROSITE" id="PS50005">
    <property type="entry name" value="TPR"/>
    <property type="match status" value="5"/>
</dbReference>
<dbReference type="NCBIfam" id="NF047558">
    <property type="entry name" value="TPR_END_plus"/>
    <property type="match status" value="1"/>
</dbReference>
<evidence type="ECO:0000313" key="4">
    <source>
        <dbReference type="EMBL" id="NMM62645.1"/>
    </source>
</evidence>
<feature type="repeat" description="TPR" evidence="3">
    <location>
        <begin position="42"/>
        <end position="75"/>
    </location>
</feature>
<organism evidence="4 5">
    <name type="scientific">Clostridium muellerianum</name>
    <dbReference type="NCBI Taxonomy" id="2716538"/>
    <lineage>
        <taxon>Bacteria</taxon>
        <taxon>Bacillati</taxon>
        <taxon>Bacillota</taxon>
        <taxon>Clostridia</taxon>
        <taxon>Eubacteriales</taxon>
        <taxon>Clostridiaceae</taxon>
        <taxon>Clostridium</taxon>
    </lineage>
</organism>
<evidence type="ECO:0000256" key="3">
    <source>
        <dbReference type="PROSITE-ProRule" id="PRU00339"/>
    </source>
</evidence>
<evidence type="ECO:0000256" key="1">
    <source>
        <dbReference type="ARBA" id="ARBA00022737"/>
    </source>
</evidence>
<dbReference type="AlphaFoldDB" id="A0A7Y0EFS2"/>
<dbReference type="SUPFAM" id="SSF81901">
    <property type="entry name" value="HCP-like"/>
    <property type="match status" value="1"/>
</dbReference>
<name>A0A7Y0EFS2_9CLOT</name>
<dbReference type="Gene3D" id="1.25.40.10">
    <property type="entry name" value="Tetratricopeptide repeat domain"/>
    <property type="match status" value="3"/>
</dbReference>
<dbReference type="SMART" id="SM00028">
    <property type="entry name" value="TPR"/>
    <property type="match status" value="7"/>
</dbReference>
<dbReference type="RefSeq" id="WP_169297247.1">
    <property type="nucleotide sequence ID" value="NZ_JABBNI010000014.1"/>
</dbReference>
<dbReference type="InterPro" id="IPR019734">
    <property type="entry name" value="TPR_rpt"/>
</dbReference>
<comment type="caution">
    <text evidence="4">The sequence shown here is derived from an EMBL/GenBank/DDBJ whole genome shotgun (WGS) entry which is preliminary data.</text>
</comment>
<dbReference type="PROSITE" id="PS50293">
    <property type="entry name" value="TPR_REGION"/>
    <property type="match status" value="2"/>
</dbReference>
<reference evidence="4 5" key="1">
    <citation type="submission" date="2020-06" db="EMBL/GenBank/DDBJ databases">
        <title>Complete Genome Sequence of Clostridium muelleri sp. nov. P21T, an Acid-Alcohol Producing Acetogen Isolated from Old Hay.</title>
        <authorList>
            <person name="Duncan K.E."/>
            <person name="Tanner R.S."/>
        </authorList>
    </citation>
    <scope>NUCLEOTIDE SEQUENCE [LARGE SCALE GENOMIC DNA]</scope>
    <source>
        <strain evidence="4 5">P21</strain>
    </source>
</reference>
<feature type="repeat" description="TPR" evidence="3">
    <location>
        <begin position="144"/>
        <end position="177"/>
    </location>
</feature>
<dbReference type="EMBL" id="JABBNI010000014">
    <property type="protein sequence ID" value="NMM62645.1"/>
    <property type="molecule type" value="Genomic_DNA"/>
</dbReference>